<protein>
    <recommendedName>
        <fullName evidence="4">histidine kinase</fullName>
        <ecNumber evidence="4">2.7.13.3</ecNumber>
    </recommendedName>
</protein>
<dbReference type="Proteomes" id="UP000226442">
    <property type="component" value="Unassembled WGS sequence"/>
</dbReference>
<feature type="domain" description="Response regulatory" evidence="16">
    <location>
        <begin position="7"/>
        <end position="126"/>
    </location>
</feature>
<dbReference type="SMART" id="SM00448">
    <property type="entry name" value="REC"/>
    <property type="match status" value="2"/>
</dbReference>
<dbReference type="Gene3D" id="3.30.450.20">
    <property type="entry name" value="PAS domain"/>
    <property type="match status" value="2"/>
</dbReference>
<feature type="domain" description="PAC" evidence="18">
    <location>
        <begin position="419"/>
        <end position="471"/>
    </location>
</feature>
<dbReference type="Pfam" id="PF00072">
    <property type="entry name" value="Response_reg"/>
    <property type="match status" value="2"/>
</dbReference>
<dbReference type="InterPro" id="IPR036097">
    <property type="entry name" value="HisK_dim/P_sf"/>
</dbReference>
<dbReference type="InterPro" id="IPR005467">
    <property type="entry name" value="His_kinase_dom"/>
</dbReference>
<proteinExistence type="inferred from homology"/>
<dbReference type="SMART" id="SM00091">
    <property type="entry name" value="PAS"/>
    <property type="match status" value="2"/>
</dbReference>
<feature type="domain" description="Histidine kinase" evidence="15">
    <location>
        <begin position="622"/>
        <end position="839"/>
    </location>
</feature>
<evidence type="ECO:0000256" key="4">
    <source>
        <dbReference type="ARBA" id="ARBA00012438"/>
    </source>
</evidence>
<dbReference type="SUPFAM" id="SSF55781">
    <property type="entry name" value="GAF domain-like"/>
    <property type="match status" value="1"/>
</dbReference>
<accession>A0A2G4EWI3</accession>
<dbReference type="Gene3D" id="1.10.287.130">
    <property type="match status" value="1"/>
</dbReference>
<evidence type="ECO:0000256" key="6">
    <source>
        <dbReference type="ARBA" id="ARBA00022553"/>
    </source>
</evidence>
<feature type="domain" description="PAS" evidence="17">
    <location>
        <begin position="344"/>
        <end position="417"/>
    </location>
</feature>
<dbReference type="Pfam" id="PF02518">
    <property type="entry name" value="HATPase_c"/>
    <property type="match status" value="1"/>
</dbReference>
<dbReference type="InterPro" id="IPR016132">
    <property type="entry name" value="Phyto_chromo_attachment"/>
</dbReference>
<keyword evidence="12" id="KW-0472">Membrane</keyword>
<evidence type="ECO:0000256" key="8">
    <source>
        <dbReference type="ARBA" id="ARBA00022741"/>
    </source>
</evidence>
<keyword evidence="8" id="KW-0547">Nucleotide-binding</keyword>
<dbReference type="InterPro" id="IPR001789">
    <property type="entry name" value="Sig_transdc_resp-reg_receiver"/>
</dbReference>
<feature type="modified residue" description="4-aspartylphosphate" evidence="13">
    <location>
        <position position="59"/>
    </location>
</feature>
<dbReference type="AlphaFoldDB" id="A0A2G4EWI3"/>
<dbReference type="InterPro" id="IPR003661">
    <property type="entry name" value="HisK_dim/P_dom"/>
</dbReference>
<dbReference type="InterPro" id="IPR036890">
    <property type="entry name" value="HATPase_C_sf"/>
</dbReference>
<keyword evidence="6 13" id="KW-0597">Phosphoprotein</keyword>
<dbReference type="CDD" id="cd00156">
    <property type="entry name" value="REC"/>
    <property type="match status" value="1"/>
</dbReference>
<dbReference type="NCBIfam" id="TIGR00229">
    <property type="entry name" value="sensory_box"/>
    <property type="match status" value="2"/>
</dbReference>
<evidence type="ECO:0000259" key="15">
    <source>
        <dbReference type="PROSITE" id="PS50109"/>
    </source>
</evidence>
<dbReference type="RefSeq" id="WP_096831066.1">
    <property type="nucleotide sequence ID" value="NZ_NXIB02000143.1"/>
</dbReference>
<evidence type="ECO:0000256" key="10">
    <source>
        <dbReference type="ARBA" id="ARBA00022840"/>
    </source>
</evidence>
<dbReference type="PROSITE" id="PS50110">
    <property type="entry name" value="RESPONSE_REGULATORY"/>
    <property type="match status" value="2"/>
</dbReference>
<keyword evidence="9" id="KW-0418">Kinase</keyword>
<keyword evidence="11" id="KW-0902">Two-component regulatory system</keyword>
<dbReference type="SMART" id="SM00065">
    <property type="entry name" value="GAF"/>
    <property type="match status" value="1"/>
</dbReference>
<dbReference type="EMBL" id="NXIB02000143">
    <property type="protein sequence ID" value="PHX53894.1"/>
    <property type="molecule type" value="Genomic_DNA"/>
</dbReference>
<evidence type="ECO:0000259" key="17">
    <source>
        <dbReference type="PROSITE" id="PS50112"/>
    </source>
</evidence>
<feature type="domain" description="PAC" evidence="18">
    <location>
        <begin position="540"/>
        <end position="597"/>
    </location>
</feature>
<dbReference type="InterPro" id="IPR000700">
    <property type="entry name" value="PAS-assoc_C"/>
</dbReference>
<dbReference type="CDD" id="cd00130">
    <property type="entry name" value="PAS"/>
    <property type="match status" value="1"/>
</dbReference>
<comment type="similarity">
    <text evidence="3">In the N-terminal section; belongs to the phytochrome family.</text>
</comment>
<evidence type="ECO:0000256" key="9">
    <source>
        <dbReference type="ARBA" id="ARBA00022777"/>
    </source>
</evidence>
<dbReference type="InterPro" id="IPR003594">
    <property type="entry name" value="HATPase_dom"/>
</dbReference>
<organism evidence="19 20">
    <name type="scientific">Tychonema bourrellyi FEM_GT703</name>
    <dbReference type="NCBI Taxonomy" id="2040638"/>
    <lineage>
        <taxon>Bacteria</taxon>
        <taxon>Bacillati</taxon>
        <taxon>Cyanobacteriota</taxon>
        <taxon>Cyanophyceae</taxon>
        <taxon>Oscillatoriophycideae</taxon>
        <taxon>Oscillatoriales</taxon>
        <taxon>Microcoleaceae</taxon>
        <taxon>Tychonema</taxon>
    </lineage>
</organism>
<comment type="catalytic activity">
    <reaction evidence="1">
        <text>ATP + protein L-histidine = ADP + protein N-phospho-L-histidine.</text>
        <dbReference type="EC" id="2.7.13.3"/>
    </reaction>
</comment>
<dbReference type="InterPro" id="IPR013656">
    <property type="entry name" value="PAS_4"/>
</dbReference>
<dbReference type="CDD" id="cd17580">
    <property type="entry name" value="REC_2_DhkD-like"/>
    <property type="match status" value="1"/>
</dbReference>
<dbReference type="InterPro" id="IPR003018">
    <property type="entry name" value="GAF"/>
</dbReference>
<feature type="domain" description="Response regulatory" evidence="16">
    <location>
        <begin position="861"/>
        <end position="979"/>
    </location>
</feature>
<feature type="modified residue" description="4-aspartylphosphate" evidence="13">
    <location>
        <position position="910"/>
    </location>
</feature>
<evidence type="ECO:0000256" key="7">
    <source>
        <dbReference type="ARBA" id="ARBA00022679"/>
    </source>
</evidence>
<dbReference type="EC" id="2.7.13.3" evidence="4"/>
<evidence type="ECO:0000256" key="11">
    <source>
        <dbReference type="ARBA" id="ARBA00023012"/>
    </source>
</evidence>
<dbReference type="FunFam" id="3.30.565.10:FF:000023">
    <property type="entry name" value="PAS domain-containing sensor histidine kinase"/>
    <property type="match status" value="1"/>
</dbReference>
<dbReference type="Pfam" id="PF00512">
    <property type="entry name" value="HisKA"/>
    <property type="match status" value="1"/>
</dbReference>
<name>A0A2G4EWI3_9CYAN</name>
<dbReference type="GO" id="GO:0000155">
    <property type="term" value="F:phosphorelay sensor kinase activity"/>
    <property type="evidence" value="ECO:0007669"/>
    <property type="project" value="InterPro"/>
</dbReference>
<dbReference type="PROSITE" id="PS50113">
    <property type="entry name" value="PAC"/>
    <property type="match status" value="2"/>
</dbReference>
<dbReference type="SUPFAM" id="SSF52172">
    <property type="entry name" value="CheY-like"/>
    <property type="match status" value="2"/>
</dbReference>
<dbReference type="InterPro" id="IPR001610">
    <property type="entry name" value="PAC"/>
</dbReference>
<keyword evidence="7" id="KW-0808">Transferase</keyword>
<dbReference type="SUPFAM" id="SSF55785">
    <property type="entry name" value="PYP-like sensor domain (PAS domain)"/>
    <property type="match status" value="2"/>
</dbReference>
<dbReference type="SMART" id="SM00387">
    <property type="entry name" value="HATPase_c"/>
    <property type="match status" value="1"/>
</dbReference>
<dbReference type="GO" id="GO:0005524">
    <property type="term" value="F:ATP binding"/>
    <property type="evidence" value="ECO:0007669"/>
    <property type="project" value="UniProtKB-KW"/>
</dbReference>
<evidence type="ECO:0000256" key="3">
    <source>
        <dbReference type="ARBA" id="ARBA00006402"/>
    </source>
</evidence>
<dbReference type="CDD" id="cd00082">
    <property type="entry name" value="HisKA"/>
    <property type="match status" value="1"/>
</dbReference>
<evidence type="ECO:0000259" key="16">
    <source>
        <dbReference type="PROSITE" id="PS50110"/>
    </source>
</evidence>
<sequence>MGQLSRTILIVDDSPEDRELYRRYMLRDRDYSYTILEAGLGRIGLELWQQHQPDAILLDYRLPDLDGLEFLVKLQSFTQQPYLPVIVVTGQGNEAIAVQAMKSGAQDYLVKEHITTAGLHLAVNGAIATVQLHTQLQQSHERERLISQITRKIHQTLDLQEIMETTVTEVQQFLHTDRVLFFQIQPDGNGTVVAESVGSEWRSLLSSTMYDPCLAENYFRFSPSQSISHDPTFAEDYVERYRQGQVTAIADIQDGSIDPCHVEFLAQFQVKANLVVPILHENQFWGLLIAHHCAAPRAWQPLEIDLLKELATQVSIALRQAELYQQAQHELIERKRIAEVLQESEERFRQLTENIDAVFWIKEMPEDRVCYVSPAYERLWKLNPQELYDDRQVWINYIHPDDREWTARAFQEKAATGQFDEEYRLILADSSIRWVHDRCFPLRDGAGEIYRFAGIAQDITDRKQAEEALRQSEEFKNRMLESSPDCIKVLNLDGQLLYMNTGGLCLLEIDDIAPYLNAEWLCFWDGDYRQQAEQAFAAAASGEVYLFRGYCPTAKGTPKWWEVIVSPILDASGLVERVLVISRDITDRQQAEIERDRLFEQEQVARAEAERANRIKDEFLTVLSHELRSPLSPILGWAKLLQTRNFDPAKTAQALATIERNAKLQVKLIDDLLDIAKVLRGKLSIDTAPVNLIFIIESAIDTVRAAAVAKSILIHPVLPKIGLVSGDATRLQQVVWNLLSNAIKFTPNHGQVDIRLEQIDNQARITISDTGKGINPDFLPYIFESFRQEDASTTRKYGGLGLGLTIVRQLVEAHGGTIVADSPGKELGATFTVQLPLLNIEPENNQTGDLPPQIFDLTGIRVLAVDDELDTRELLTALLTQYGAEVLTVASVAEVLTSLKSFQPDVLVSDIGMPEVDGYTLIQQIRALPPEQGGQLPAIALTAYATKGDRQRAIASGYQQHLIKPLEPELLAEAIVALT</sequence>
<keyword evidence="10" id="KW-0067">ATP-binding</keyword>
<gene>
    <name evidence="19" type="ORF">CP500_019060</name>
</gene>
<comment type="caution">
    <text evidence="19">The sequence shown here is derived from an EMBL/GenBank/DDBJ whole genome shotgun (WGS) entry which is preliminary data.</text>
</comment>
<dbReference type="SMART" id="SM00086">
    <property type="entry name" value="PAC"/>
    <property type="match status" value="2"/>
</dbReference>
<keyword evidence="5" id="KW-1003">Cell membrane</keyword>
<evidence type="ECO:0000256" key="2">
    <source>
        <dbReference type="ARBA" id="ARBA00004236"/>
    </source>
</evidence>
<evidence type="ECO:0000256" key="1">
    <source>
        <dbReference type="ARBA" id="ARBA00000085"/>
    </source>
</evidence>
<dbReference type="SUPFAM" id="SSF55874">
    <property type="entry name" value="ATPase domain of HSP90 chaperone/DNA topoisomerase II/histidine kinase"/>
    <property type="match status" value="1"/>
</dbReference>
<reference evidence="19" key="1">
    <citation type="submission" date="2017-10" db="EMBL/GenBank/DDBJ databases">
        <title>Draft genome sequence of the planktic cyanobacteria Tychonema bourrellyi isolated from alpine lentic freshwater.</title>
        <authorList>
            <person name="Tett A."/>
            <person name="Armanini F."/>
            <person name="Asnicar F."/>
            <person name="Boscaini A."/>
            <person name="Pasolli E."/>
            <person name="Zolfo M."/>
            <person name="Donati C."/>
            <person name="Salmaso N."/>
            <person name="Segata N."/>
        </authorList>
    </citation>
    <scope>NUCLEOTIDE SEQUENCE</scope>
    <source>
        <strain evidence="19">FEM_GT703</strain>
    </source>
</reference>
<dbReference type="PROSITE" id="PS50046">
    <property type="entry name" value="PHYTOCHROME_2"/>
    <property type="match status" value="1"/>
</dbReference>
<keyword evidence="20" id="KW-1185">Reference proteome</keyword>
<dbReference type="PROSITE" id="PS50112">
    <property type="entry name" value="PAS"/>
    <property type="match status" value="1"/>
</dbReference>
<dbReference type="InterPro" id="IPR011006">
    <property type="entry name" value="CheY-like_superfamily"/>
</dbReference>
<evidence type="ECO:0000256" key="5">
    <source>
        <dbReference type="ARBA" id="ARBA00022475"/>
    </source>
</evidence>
<dbReference type="InterPro" id="IPR000014">
    <property type="entry name" value="PAS"/>
</dbReference>
<feature type="domain" description="Phytochrome chromophore attachment site" evidence="14">
    <location>
        <begin position="158"/>
        <end position="313"/>
    </location>
</feature>
<dbReference type="PANTHER" id="PTHR43547:SF2">
    <property type="entry name" value="HYBRID SIGNAL TRANSDUCTION HISTIDINE KINASE C"/>
    <property type="match status" value="1"/>
</dbReference>
<dbReference type="OrthoDB" id="5555607at2"/>
<dbReference type="InterPro" id="IPR013655">
    <property type="entry name" value="PAS_fold_3"/>
</dbReference>
<dbReference type="SMART" id="SM00388">
    <property type="entry name" value="HisKA"/>
    <property type="match status" value="1"/>
</dbReference>
<evidence type="ECO:0000256" key="12">
    <source>
        <dbReference type="ARBA" id="ARBA00023136"/>
    </source>
</evidence>
<dbReference type="Gene3D" id="3.30.450.40">
    <property type="match status" value="1"/>
</dbReference>
<evidence type="ECO:0000259" key="14">
    <source>
        <dbReference type="PROSITE" id="PS50046"/>
    </source>
</evidence>
<dbReference type="Pfam" id="PF08448">
    <property type="entry name" value="PAS_4"/>
    <property type="match status" value="1"/>
</dbReference>
<evidence type="ECO:0000313" key="19">
    <source>
        <dbReference type="EMBL" id="PHX53894.1"/>
    </source>
</evidence>
<evidence type="ECO:0000313" key="20">
    <source>
        <dbReference type="Proteomes" id="UP000226442"/>
    </source>
</evidence>
<dbReference type="InterPro" id="IPR029016">
    <property type="entry name" value="GAF-like_dom_sf"/>
</dbReference>
<dbReference type="SUPFAM" id="SSF47384">
    <property type="entry name" value="Homodimeric domain of signal transducing histidine kinase"/>
    <property type="match status" value="1"/>
</dbReference>
<dbReference type="PANTHER" id="PTHR43547">
    <property type="entry name" value="TWO-COMPONENT HISTIDINE KINASE"/>
    <property type="match status" value="1"/>
</dbReference>
<evidence type="ECO:0000256" key="13">
    <source>
        <dbReference type="PROSITE-ProRule" id="PRU00169"/>
    </source>
</evidence>
<dbReference type="GO" id="GO:0005886">
    <property type="term" value="C:plasma membrane"/>
    <property type="evidence" value="ECO:0007669"/>
    <property type="project" value="UniProtKB-SubCell"/>
</dbReference>
<dbReference type="InterPro" id="IPR004358">
    <property type="entry name" value="Sig_transdc_His_kin-like_C"/>
</dbReference>
<dbReference type="Gene3D" id="3.30.565.10">
    <property type="entry name" value="Histidine kinase-like ATPase, C-terminal domain"/>
    <property type="match status" value="1"/>
</dbReference>
<dbReference type="Pfam" id="PF01590">
    <property type="entry name" value="GAF"/>
    <property type="match status" value="1"/>
</dbReference>
<comment type="subcellular location">
    <subcellularLocation>
        <location evidence="2">Cell membrane</location>
    </subcellularLocation>
</comment>
<dbReference type="PRINTS" id="PR00344">
    <property type="entry name" value="BCTRLSENSOR"/>
</dbReference>
<evidence type="ECO:0000259" key="18">
    <source>
        <dbReference type="PROSITE" id="PS50113"/>
    </source>
</evidence>
<dbReference type="InterPro" id="IPR035965">
    <property type="entry name" value="PAS-like_dom_sf"/>
</dbReference>
<dbReference type="PROSITE" id="PS50109">
    <property type="entry name" value="HIS_KIN"/>
    <property type="match status" value="1"/>
</dbReference>
<dbReference type="Pfam" id="PF08447">
    <property type="entry name" value="PAS_3"/>
    <property type="match status" value="1"/>
</dbReference>
<dbReference type="CDD" id="cd16922">
    <property type="entry name" value="HATPase_EvgS-ArcB-TorS-like"/>
    <property type="match status" value="1"/>
</dbReference>
<dbReference type="Gene3D" id="3.40.50.2300">
    <property type="match status" value="2"/>
</dbReference>